<sequence>MDVVQRVLGAQLLVAVAGAGAVWVFLGKAASVAVAYGCVCALANAALLFVRMRSDWRRQGDDARRHLRFFFRSSFERFAVVVSLLVVGLVGLGFSPLHVIAGFVAGQAVFLAASIGIHERE</sequence>
<keyword evidence="8" id="KW-1185">Reference proteome</keyword>
<keyword evidence="3 6" id="KW-0812">Transmembrane</keyword>
<name>A0A840G3E4_RHOTE</name>
<keyword evidence="4 6" id="KW-1133">Transmembrane helix</keyword>
<feature type="transmembrane region" description="Helical" evidence="6">
    <location>
        <begin position="74"/>
        <end position="94"/>
    </location>
</feature>
<accession>A0A840G3E4</accession>
<evidence type="ECO:0000256" key="1">
    <source>
        <dbReference type="ARBA" id="ARBA00004651"/>
    </source>
</evidence>
<dbReference type="EMBL" id="JACIGE010000015">
    <property type="protein sequence ID" value="MBB4248927.1"/>
    <property type="molecule type" value="Genomic_DNA"/>
</dbReference>
<organism evidence="7 8">
    <name type="scientific">Rhodocyclus tenuis</name>
    <name type="common">Rhodospirillum tenue</name>
    <dbReference type="NCBI Taxonomy" id="1066"/>
    <lineage>
        <taxon>Bacteria</taxon>
        <taxon>Pseudomonadati</taxon>
        <taxon>Pseudomonadota</taxon>
        <taxon>Betaproteobacteria</taxon>
        <taxon>Rhodocyclales</taxon>
        <taxon>Rhodocyclaceae</taxon>
        <taxon>Rhodocyclus</taxon>
    </lineage>
</organism>
<feature type="transmembrane region" description="Helical" evidence="6">
    <location>
        <begin position="7"/>
        <end position="26"/>
    </location>
</feature>
<keyword evidence="2" id="KW-1003">Cell membrane</keyword>
<dbReference type="OrthoDB" id="9986390at2"/>
<feature type="transmembrane region" description="Helical" evidence="6">
    <location>
        <begin position="32"/>
        <end position="50"/>
    </location>
</feature>
<evidence type="ECO:0000256" key="5">
    <source>
        <dbReference type="ARBA" id="ARBA00023136"/>
    </source>
</evidence>
<gene>
    <name evidence="7" type="ORF">GGD90_003329</name>
</gene>
<comment type="subcellular location">
    <subcellularLocation>
        <location evidence="1">Cell membrane</location>
        <topology evidence="1">Multi-pass membrane protein</topology>
    </subcellularLocation>
</comment>
<evidence type="ECO:0000313" key="8">
    <source>
        <dbReference type="Proteomes" id="UP000587070"/>
    </source>
</evidence>
<evidence type="ECO:0000256" key="2">
    <source>
        <dbReference type="ARBA" id="ARBA00022475"/>
    </source>
</evidence>
<evidence type="ECO:0000256" key="4">
    <source>
        <dbReference type="ARBA" id="ARBA00022989"/>
    </source>
</evidence>
<evidence type="ECO:0000256" key="6">
    <source>
        <dbReference type="SAM" id="Phobius"/>
    </source>
</evidence>
<evidence type="ECO:0000256" key="3">
    <source>
        <dbReference type="ARBA" id="ARBA00022692"/>
    </source>
</evidence>
<evidence type="ECO:0000313" key="7">
    <source>
        <dbReference type="EMBL" id="MBB4248927.1"/>
    </source>
</evidence>
<feature type="transmembrane region" description="Helical" evidence="6">
    <location>
        <begin position="100"/>
        <end position="117"/>
    </location>
</feature>
<dbReference type="Pfam" id="PF03899">
    <property type="entry name" value="ATP-synt_I"/>
    <property type="match status" value="1"/>
</dbReference>
<keyword evidence="5 6" id="KW-0472">Membrane</keyword>
<reference evidence="7 8" key="1">
    <citation type="submission" date="2020-08" db="EMBL/GenBank/DDBJ databases">
        <title>Genome sequencing of Purple Non-Sulfur Bacteria from various extreme environments.</title>
        <authorList>
            <person name="Mayer M."/>
        </authorList>
    </citation>
    <scope>NUCLEOTIDE SEQUENCE [LARGE SCALE GENOMIC DNA]</scope>
    <source>
        <strain evidence="7 8">2761</strain>
    </source>
</reference>
<dbReference type="InterPro" id="IPR005598">
    <property type="entry name" value="ATP_synth_I"/>
</dbReference>
<comment type="caution">
    <text evidence="7">The sequence shown here is derived from an EMBL/GenBank/DDBJ whole genome shotgun (WGS) entry which is preliminary data.</text>
</comment>
<dbReference type="GO" id="GO:0005886">
    <property type="term" value="C:plasma membrane"/>
    <property type="evidence" value="ECO:0007669"/>
    <property type="project" value="UniProtKB-SubCell"/>
</dbReference>
<protein>
    <recommendedName>
        <fullName evidence="9">ATP synthase subunit I</fullName>
    </recommendedName>
</protein>
<evidence type="ECO:0008006" key="9">
    <source>
        <dbReference type="Google" id="ProtNLM"/>
    </source>
</evidence>
<dbReference type="Proteomes" id="UP000587070">
    <property type="component" value="Unassembled WGS sequence"/>
</dbReference>
<dbReference type="RefSeq" id="WP_153117808.1">
    <property type="nucleotide sequence ID" value="NZ_JACIGE010000015.1"/>
</dbReference>
<proteinExistence type="predicted"/>
<dbReference type="AlphaFoldDB" id="A0A840G3E4"/>